<evidence type="ECO:0000256" key="1">
    <source>
        <dbReference type="SAM" id="MobiDB-lite"/>
    </source>
</evidence>
<dbReference type="EMBL" id="KN417018">
    <property type="protein sequence ID" value="KHG20913.1"/>
    <property type="molecule type" value="Genomic_DNA"/>
</dbReference>
<proteinExistence type="predicted"/>
<sequence length="40" mass="4709">MRWTSKRLPRKEERQRSQQLARPGKIGLSLCLCSIPVTRQ</sequence>
<protein>
    <submittedName>
        <fullName evidence="2">Uncharacterized protein</fullName>
    </submittedName>
</protein>
<keyword evidence="3" id="KW-1185">Reference proteome</keyword>
<gene>
    <name evidence="2" type="ORF">F383_28193</name>
</gene>
<organism evidence="2 3">
    <name type="scientific">Gossypium arboreum</name>
    <name type="common">Tree cotton</name>
    <name type="synonym">Gossypium nanking</name>
    <dbReference type="NCBI Taxonomy" id="29729"/>
    <lineage>
        <taxon>Eukaryota</taxon>
        <taxon>Viridiplantae</taxon>
        <taxon>Streptophyta</taxon>
        <taxon>Embryophyta</taxon>
        <taxon>Tracheophyta</taxon>
        <taxon>Spermatophyta</taxon>
        <taxon>Magnoliopsida</taxon>
        <taxon>eudicotyledons</taxon>
        <taxon>Gunneridae</taxon>
        <taxon>Pentapetalae</taxon>
        <taxon>rosids</taxon>
        <taxon>malvids</taxon>
        <taxon>Malvales</taxon>
        <taxon>Malvaceae</taxon>
        <taxon>Malvoideae</taxon>
        <taxon>Gossypium</taxon>
    </lineage>
</organism>
<evidence type="ECO:0000313" key="3">
    <source>
        <dbReference type="Proteomes" id="UP000032142"/>
    </source>
</evidence>
<dbReference type="Proteomes" id="UP000032142">
    <property type="component" value="Unassembled WGS sequence"/>
</dbReference>
<feature type="region of interest" description="Disordered" evidence="1">
    <location>
        <begin position="1"/>
        <end position="21"/>
    </location>
</feature>
<evidence type="ECO:0000313" key="2">
    <source>
        <dbReference type="EMBL" id="KHG20913.1"/>
    </source>
</evidence>
<reference evidence="3" key="1">
    <citation type="submission" date="2014-09" db="EMBL/GenBank/DDBJ databases">
        <authorList>
            <person name="Mudge J."/>
            <person name="Ramaraj T."/>
            <person name="Lindquist I.E."/>
            <person name="Bharti A.K."/>
            <person name="Sundararajan A."/>
            <person name="Cameron C.T."/>
            <person name="Woodward J.E."/>
            <person name="May G.D."/>
            <person name="Brubaker C."/>
            <person name="Broadhvest J."/>
            <person name="Wilkins T.A."/>
        </authorList>
    </citation>
    <scope>NUCLEOTIDE SEQUENCE</scope>
    <source>
        <strain evidence="3">cv. AKA8401</strain>
    </source>
</reference>
<name>A0A0B0P2G3_GOSAR</name>
<dbReference type="AlphaFoldDB" id="A0A0B0P2G3"/>
<accession>A0A0B0P2G3</accession>